<sequence length="385" mass="42639">MLSRAAIRQSRRALFTTPPTAIGGQIQIARRAFLSTESTTTSIPSSQTAPPPPPSQRQESTAARPDRAANSESADAAQRQQWGAKKEISDEIARNFIVKKTVHRKTKRLGSTIEDRYVPQELINHPPTPKDVTLELLLASQTHMGHNTAMWNPENSRYIHGIRNGIHIISLEQTALHLRRAARVVEEIAYNSGLILFVGTRRGQSDIVVRAAELAGGCHIFDKWNPGTITNRDVMLKGASIRMVDEQDRDISDEGFRPHLMDHRALAPDLVIVLNPLENHVLLRECAQEAIPTIGIIDTDADAARVTYPIPANDDSLRSAALIAGVLGQAGKLGNKRRLRDAKDGLVTWENDTDVLGYLDKQSRQGEQKRPRKTPRWILAGGKFS</sequence>
<dbReference type="CDD" id="cd01425">
    <property type="entry name" value="RPS2"/>
    <property type="match status" value="1"/>
</dbReference>
<gene>
    <name evidence="5" type="ORF">Sste5346_001207</name>
</gene>
<keyword evidence="2" id="KW-0689">Ribosomal protein</keyword>
<feature type="compositionally biased region" description="Polar residues" evidence="4">
    <location>
        <begin position="70"/>
        <end position="81"/>
    </location>
</feature>
<dbReference type="InterPro" id="IPR001865">
    <property type="entry name" value="Ribosomal_uS2"/>
</dbReference>
<dbReference type="PROSITE" id="PS00962">
    <property type="entry name" value="RIBOSOMAL_S2_1"/>
    <property type="match status" value="1"/>
</dbReference>
<keyword evidence="3" id="KW-0687">Ribonucleoprotein</keyword>
<organism evidence="5 6">
    <name type="scientific">Sporothrix stenoceras</name>
    <dbReference type="NCBI Taxonomy" id="5173"/>
    <lineage>
        <taxon>Eukaryota</taxon>
        <taxon>Fungi</taxon>
        <taxon>Dikarya</taxon>
        <taxon>Ascomycota</taxon>
        <taxon>Pezizomycotina</taxon>
        <taxon>Sordariomycetes</taxon>
        <taxon>Sordariomycetidae</taxon>
        <taxon>Ophiostomatales</taxon>
        <taxon>Ophiostomataceae</taxon>
        <taxon>Sporothrix</taxon>
    </lineage>
</organism>
<reference evidence="5 6" key="1">
    <citation type="journal article" date="2024" name="IMA Fungus">
        <title>IMA Genome - F19 : A genome assembly and annotation guide to empower mycologists, including annotated draft genome sequences of Ceratocystis pirilliformis, Diaporthe australafricana, Fusarium ophioides, Paecilomyces lecythidis, and Sporothrix stenoceras.</title>
        <authorList>
            <person name="Aylward J."/>
            <person name="Wilson A.M."/>
            <person name="Visagie C.M."/>
            <person name="Spraker J."/>
            <person name="Barnes I."/>
            <person name="Buitendag C."/>
            <person name="Ceriani C."/>
            <person name="Del Mar Angel L."/>
            <person name="du Plessis D."/>
            <person name="Fuchs T."/>
            <person name="Gasser K."/>
            <person name="Kramer D."/>
            <person name="Li W."/>
            <person name="Munsamy K."/>
            <person name="Piso A."/>
            <person name="Price J.L."/>
            <person name="Sonnekus B."/>
            <person name="Thomas C."/>
            <person name="van der Nest A."/>
            <person name="van Dijk A."/>
            <person name="van Heerden A."/>
            <person name="van Vuuren N."/>
            <person name="Yilmaz N."/>
            <person name="Duong T.A."/>
            <person name="van der Merwe N.A."/>
            <person name="Wingfield M.J."/>
            <person name="Wingfield B.D."/>
        </authorList>
    </citation>
    <scope>NUCLEOTIDE SEQUENCE [LARGE SCALE GENOMIC DNA]</scope>
    <source>
        <strain evidence="5 6">CMW 5346</strain>
    </source>
</reference>
<evidence type="ECO:0000256" key="2">
    <source>
        <dbReference type="ARBA" id="ARBA00022980"/>
    </source>
</evidence>
<feature type="region of interest" description="Disordered" evidence="4">
    <location>
        <begin position="36"/>
        <end position="85"/>
    </location>
</feature>
<accession>A0ABR3ZQ61</accession>
<dbReference type="Pfam" id="PF00318">
    <property type="entry name" value="Ribosomal_S2"/>
    <property type="match status" value="1"/>
</dbReference>
<dbReference type="Proteomes" id="UP001583186">
    <property type="component" value="Unassembled WGS sequence"/>
</dbReference>
<evidence type="ECO:0000313" key="5">
    <source>
        <dbReference type="EMBL" id="KAL1902231.1"/>
    </source>
</evidence>
<proteinExistence type="inferred from homology"/>
<dbReference type="InterPro" id="IPR005706">
    <property type="entry name" value="Ribosomal_uS2_bac/mit/plastid"/>
</dbReference>
<evidence type="ECO:0000256" key="4">
    <source>
        <dbReference type="SAM" id="MobiDB-lite"/>
    </source>
</evidence>
<dbReference type="EMBL" id="JAWCUI010000005">
    <property type="protein sequence ID" value="KAL1902231.1"/>
    <property type="molecule type" value="Genomic_DNA"/>
</dbReference>
<evidence type="ECO:0000256" key="3">
    <source>
        <dbReference type="ARBA" id="ARBA00023274"/>
    </source>
</evidence>
<dbReference type="NCBIfam" id="TIGR01011">
    <property type="entry name" value="rpsB_bact"/>
    <property type="match status" value="1"/>
</dbReference>
<evidence type="ECO:0000313" key="6">
    <source>
        <dbReference type="Proteomes" id="UP001583186"/>
    </source>
</evidence>
<dbReference type="SUPFAM" id="SSF52313">
    <property type="entry name" value="Ribosomal protein S2"/>
    <property type="match status" value="1"/>
</dbReference>
<dbReference type="PRINTS" id="PR00395">
    <property type="entry name" value="RIBOSOMALS2"/>
</dbReference>
<feature type="compositionally biased region" description="Low complexity" evidence="4">
    <location>
        <begin position="36"/>
        <end position="48"/>
    </location>
</feature>
<dbReference type="HAMAP" id="MF_00291_B">
    <property type="entry name" value="Ribosomal_uS2_B"/>
    <property type="match status" value="1"/>
</dbReference>
<protein>
    <submittedName>
        <fullName evidence="5">Uncharacterized protein</fullName>
    </submittedName>
</protein>
<comment type="caution">
    <text evidence="5">The sequence shown here is derived from an EMBL/GenBank/DDBJ whole genome shotgun (WGS) entry which is preliminary data.</text>
</comment>
<dbReference type="InterPro" id="IPR023591">
    <property type="entry name" value="Ribosomal_uS2_flav_dom_sf"/>
</dbReference>
<comment type="similarity">
    <text evidence="1">Belongs to the universal ribosomal protein uS2 family.</text>
</comment>
<keyword evidence="6" id="KW-1185">Reference proteome</keyword>
<dbReference type="PANTHER" id="PTHR12534">
    <property type="entry name" value="30S RIBOSOMAL PROTEIN S2 PROKARYOTIC AND ORGANELLAR"/>
    <property type="match status" value="1"/>
</dbReference>
<dbReference type="Gene3D" id="3.40.50.10490">
    <property type="entry name" value="Glucose-6-phosphate isomerase like protein, domain 1"/>
    <property type="match status" value="1"/>
</dbReference>
<dbReference type="PANTHER" id="PTHR12534:SF0">
    <property type="entry name" value="SMALL RIBOSOMAL SUBUNIT PROTEIN US2M"/>
    <property type="match status" value="1"/>
</dbReference>
<name>A0ABR3ZQ61_9PEZI</name>
<evidence type="ECO:0000256" key="1">
    <source>
        <dbReference type="ARBA" id="ARBA00006242"/>
    </source>
</evidence>
<dbReference type="InterPro" id="IPR018130">
    <property type="entry name" value="Ribosomal_uS2_CS"/>
</dbReference>